<dbReference type="InterPro" id="IPR006153">
    <property type="entry name" value="Cation/H_exchanger_TM"/>
</dbReference>
<comment type="caution">
    <text evidence="10">The sequence shown here is derived from an EMBL/GenBank/DDBJ whole genome shotgun (WGS) entry which is preliminary data.</text>
</comment>
<proteinExistence type="predicted"/>
<sequence>MTGSGGIFAGENPIKPENAISLLMVQILVVIFMTRLLSVVLVRLKQPRVIAEVLTGIVLGPSVLGNWQAWTDNIFPEESMPVLKAFSEFGLIFFMFLVGLELDTKLMKAHMKESLIISATGIIFPFLLSIAASILLYNKFSTDDVPFTSFMLFIGVSMSITAFPVLARILTDRKLLMTKVGMTAISAAAVGDAASWVFLALVISIVNSSSSSITCVYILIAGFAFAIFMMTAVKKVFNKLMQLSSTREDLNVFMIFITFALILASSWFTEAIGIHSIFGAFLTGLIIPNESGFAIKLTEKIEDIISVMFVPLYFAYSGLQTKLSALNSWSVWGMLILVIAMACFGKIFFSSVAARFCGLTLRESITLGILMNTKGLVELIVLNIGREAGVIDERVFVIMVIMAIVTTLITTPAVAALYHPDDSLTDDKSEDEIRLNELRETQINELKMKNDYNVMMCLFNINFVSPMLNILQIIYPYYNQHEIRQMQIQFNITALRLTQLDERTSTFLMMVDSGGALQRDPIYSFFQSISVNKIPINWQLAAAKITEYPDYIIQTARRTKADLVILPWVPLDLETRQRTLENWLEVWSSGHHKDLIADVYNNTKRAAVAAFIDHGFGHFHESIVHEDHPLLKKNGYINGSNSNMDYDDEKPKVFIPFMGGPDDREALKFVIKLSASKDIDIHILRIRKIDLPLNNEEINQHTATSIRSEKSNFSNMIYMVPDDEETKLDDEFISYVNQYIKAKGKITLEALITGQYNEEDAKKYNIYPKKFMMDDFNSSDIVEKAELVTKKKSKKESKLLKNALFKKDKQSIKNKEIEKETDKEKRNEIKIEIDDENENENENDITEEKPKRSLPDLLTKSRENTNALVANKEKEKELKEKQEREQEQQHQQRKSPISIDDDNESNDTKVSTATYSSSSSEKIMNERKPSRIPKEILPEDLNVSDNIIYEEIETTDPVKLAIKKCTEYGKHDLIIIGRTGAYRHHHNMQPLIQNIINEIHSNHQTIQSSVHHESNQNSSNNNPLSNLFYRHSNNPSRASLPTSVHSQHSGSNIHDNNKTNNADFKGFKRRQQILLGELGGTLMTLKHEVLSSIMVFRTVHHDNVIYDKEDEFAHV</sequence>
<feature type="transmembrane region" description="Helical" evidence="8">
    <location>
        <begin position="20"/>
        <end position="42"/>
    </location>
</feature>
<dbReference type="AlphaFoldDB" id="A0A1Y2F339"/>
<reference evidence="10 11" key="1">
    <citation type="submission" date="2016-08" db="EMBL/GenBank/DDBJ databases">
        <title>A Parts List for Fungal Cellulosomes Revealed by Comparative Genomics.</title>
        <authorList>
            <consortium name="DOE Joint Genome Institute"/>
            <person name="Haitjema C.H."/>
            <person name="Gilmore S.P."/>
            <person name="Henske J.K."/>
            <person name="Solomon K.V."/>
            <person name="De Groot R."/>
            <person name="Kuo A."/>
            <person name="Mondo S.J."/>
            <person name="Salamov A.A."/>
            <person name="Labutti K."/>
            <person name="Zhao Z."/>
            <person name="Chiniquy J."/>
            <person name="Barry K."/>
            <person name="Brewer H.M."/>
            <person name="Purvine S.O."/>
            <person name="Wright A.T."/>
            <person name="Boxma B."/>
            <person name="Van Alen T."/>
            <person name="Hackstein J.H."/>
            <person name="Baker S.E."/>
            <person name="Grigoriev I.V."/>
            <person name="O'Malley M.A."/>
        </authorList>
    </citation>
    <scope>NUCLEOTIDE SEQUENCE [LARGE SCALE GENOMIC DNA]</scope>
    <source>
        <strain evidence="10 11">G1</strain>
    </source>
</reference>
<feature type="compositionally biased region" description="Polar residues" evidence="7">
    <location>
        <begin position="1031"/>
        <end position="1062"/>
    </location>
</feature>
<feature type="compositionally biased region" description="Low complexity" evidence="7">
    <location>
        <begin position="1015"/>
        <end position="1027"/>
    </location>
</feature>
<dbReference type="STRING" id="1754190.A0A1Y2F339"/>
<evidence type="ECO:0000256" key="7">
    <source>
        <dbReference type="SAM" id="MobiDB-lite"/>
    </source>
</evidence>
<evidence type="ECO:0000256" key="5">
    <source>
        <dbReference type="ARBA" id="ARBA00023065"/>
    </source>
</evidence>
<protein>
    <recommendedName>
        <fullName evidence="9">Cation/H+ exchanger transmembrane domain-containing protein</fullName>
    </recommendedName>
</protein>
<gene>
    <name evidence="10" type="ORF">LY90DRAFT_376798</name>
</gene>
<feature type="region of interest" description="Disordered" evidence="7">
    <location>
        <begin position="815"/>
        <end position="931"/>
    </location>
</feature>
<dbReference type="PANTHER" id="PTHR32468">
    <property type="entry name" value="CATION/H + ANTIPORTER"/>
    <property type="match status" value="1"/>
</dbReference>
<evidence type="ECO:0000259" key="9">
    <source>
        <dbReference type="Pfam" id="PF00999"/>
    </source>
</evidence>
<evidence type="ECO:0000256" key="8">
    <source>
        <dbReference type="SAM" id="Phobius"/>
    </source>
</evidence>
<feature type="transmembrane region" description="Helical" evidence="8">
    <location>
        <begin position="396"/>
        <end position="418"/>
    </location>
</feature>
<feature type="transmembrane region" description="Helical" evidence="8">
    <location>
        <begin position="149"/>
        <end position="170"/>
    </location>
</feature>
<evidence type="ECO:0000256" key="3">
    <source>
        <dbReference type="ARBA" id="ARBA00022692"/>
    </source>
</evidence>
<dbReference type="GO" id="GO:1902600">
    <property type="term" value="P:proton transmembrane transport"/>
    <property type="evidence" value="ECO:0007669"/>
    <property type="project" value="InterPro"/>
</dbReference>
<keyword evidence="3 8" id="KW-0812">Transmembrane</keyword>
<dbReference type="EMBL" id="MCOG01000017">
    <property type="protein sequence ID" value="ORY78318.1"/>
    <property type="molecule type" value="Genomic_DNA"/>
</dbReference>
<dbReference type="Proteomes" id="UP000193920">
    <property type="component" value="Unassembled WGS sequence"/>
</dbReference>
<accession>A0A1Y2F339</accession>
<evidence type="ECO:0000256" key="6">
    <source>
        <dbReference type="ARBA" id="ARBA00023136"/>
    </source>
</evidence>
<feature type="compositionally biased region" description="Basic and acidic residues" evidence="7">
    <location>
        <begin position="815"/>
        <end position="832"/>
    </location>
</feature>
<evidence type="ECO:0000313" key="10">
    <source>
        <dbReference type="EMBL" id="ORY78318.1"/>
    </source>
</evidence>
<dbReference type="PANTHER" id="PTHR32468:SF0">
    <property type="entry name" value="K(+)_H(+) ANTIPORTER 1"/>
    <property type="match status" value="1"/>
</dbReference>
<feature type="transmembrane region" description="Helical" evidence="8">
    <location>
        <begin position="82"/>
        <end position="102"/>
    </location>
</feature>
<dbReference type="OrthoDB" id="2687058at2759"/>
<keyword evidence="4 8" id="KW-1133">Transmembrane helix</keyword>
<feature type="domain" description="Cation/H+ exchanger transmembrane" evidence="9">
    <location>
        <begin position="31"/>
        <end position="413"/>
    </location>
</feature>
<name>A0A1Y2F339_9FUNG</name>
<dbReference type="InterPro" id="IPR050794">
    <property type="entry name" value="CPA2_transporter"/>
</dbReference>
<feature type="transmembrane region" description="Helical" evidence="8">
    <location>
        <begin position="211"/>
        <end position="229"/>
    </location>
</feature>
<evidence type="ECO:0000256" key="4">
    <source>
        <dbReference type="ARBA" id="ARBA00022989"/>
    </source>
</evidence>
<dbReference type="Gene3D" id="1.20.1530.20">
    <property type="match status" value="1"/>
</dbReference>
<dbReference type="Pfam" id="PF00999">
    <property type="entry name" value="Na_H_Exchanger"/>
    <property type="match status" value="1"/>
</dbReference>
<feature type="transmembrane region" description="Helical" evidence="8">
    <location>
        <begin position="114"/>
        <end position="137"/>
    </location>
</feature>
<feature type="transmembrane region" description="Helical" evidence="8">
    <location>
        <begin position="365"/>
        <end position="384"/>
    </location>
</feature>
<feature type="transmembrane region" description="Helical" evidence="8">
    <location>
        <begin position="49"/>
        <end position="70"/>
    </location>
</feature>
<feature type="compositionally biased region" description="Acidic residues" evidence="7">
    <location>
        <begin position="833"/>
        <end position="845"/>
    </location>
</feature>
<feature type="transmembrane region" description="Helical" evidence="8">
    <location>
        <begin position="457"/>
        <end position="478"/>
    </location>
</feature>
<dbReference type="InterPro" id="IPR038770">
    <property type="entry name" value="Na+/solute_symporter_sf"/>
</dbReference>
<organism evidence="10 11">
    <name type="scientific">Neocallimastix californiae</name>
    <dbReference type="NCBI Taxonomy" id="1754190"/>
    <lineage>
        <taxon>Eukaryota</taxon>
        <taxon>Fungi</taxon>
        <taxon>Fungi incertae sedis</taxon>
        <taxon>Chytridiomycota</taxon>
        <taxon>Chytridiomycota incertae sedis</taxon>
        <taxon>Neocallimastigomycetes</taxon>
        <taxon>Neocallimastigales</taxon>
        <taxon>Neocallimastigaceae</taxon>
        <taxon>Neocallimastix</taxon>
    </lineage>
</organism>
<evidence type="ECO:0000256" key="2">
    <source>
        <dbReference type="ARBA" id="ARBA00022448"/>
    </source>
</evidence>
<dbReference type="GO" id="GO:0016020">
    <property type="term" value="C:membrane"/>
    <property type="evidence" value="ECO:0007669"/>
    <property type="project" value="UniProtKB-SubCell"/>
</dbReference>
<evidence type="ECO:0000256" key="1">
    <source>
        <dbReference type="ARBA" id="ARBA00004141"/>
    </source>
</evidence>
<keyword evidence="6 8" id="KW-0472">Membrane</keyword>
<dbReference type="GO" id="GO:0015297">
    <property type="term" value="F:antiporter activity"/>
    <property type="evidence" value="ECO:0007669"/>
    <property type="project" value="InterPro"/>
</dbReference>
<feature type="transmembrane region" description="Helical" evidence="8">
    <location>
        <begin position="331"/>
        <end position="353"/>
    </location>
</feature>
<feature type="transmembrane region" description="Helical" evidence="8">
    <location>
        <begin position="182"/>
        <end position="205"/>
    </location>
</feature>
<keyword evidence="5" id="KW-0406">Ion transport</keyword>
<feature type="region of interest" description="Disordered" evidence="7">
    <location>
        <begin position="1005"/>
        <end position="1064"/>
    </location>
</feature>
<keyword evidence="11" id="KW-1185">Reference proteome</keyword>
<comment type="subcellular location">
    <subcellularLocation>
        <location evidence="1">Membrane</location>
        <topology evidence="1">Multi-pass membrane protein</topology>
    </subcellularLocation>
</comment>
<feature type="transmembrane region" description="Helical" evidence="8">
    <location>
        <begin position="250"/>
        <end position="268"/>
    </location>
</feature>
<feature type="compositionally biased region" description="Basic and acidic residues" evidence="7">
    <location>
        <begin position="871"/>
        <end position="890"/>
    </location>
</feature>
<keyword evidence="2" id="KW-0813">Transport</keyword>
<feature type="compositionally biased region" description="Basic and acidic residues" evidence="7">
    <location>
        <begin position="846"/>
        <end position="863"/>
    </location>
</feature>
<evidence type="ECO:0000313" key="11">
    <source>
        <dbReference type="Proteomes" id="UP000193920"/>
    </source>
</evidence>